<dbReference type="InterPro" id="IPR043502">
    <property type="entry name" value="DNA/RNA_pol_sf"/>
</dbReference>
<comment type="caution">
    <text evidence="3">The sequence shown here is derived from an EMBL/GenBank/DDBJ whole genome shotgun (WGS) entry which is preliminary data.</text>
</comment>
<dbReference type="SUPFAM" id="SSF56672">
    <property type="entry name" value="DNA/RNA polymerases"/>
    <property type="match status" value="1"/>
</dbReference>
<organism evidence="3 4">
    <name type="scientific">Ladona fulva</name>
    <name type="common">Scarce chaser dragonfly</name>
    <name type="synonym">Libellula fulva</name>
    <dbReference type="NCBI Taxonomy" id="123851"/>
    <lineage>
        <taxon>Eukaryota</taxon>
        <taxon>Metazoa</taxon>
        <taxon>Ecdysozoa</taxon>
        <taxon>Arthropoda</taxon>
        <taxon>Hexapoda</taxon>
        <taxon>Insecta</taxon>
        <taxon>Pterygota</taxon>
        <taxon>Palaeoptera</taxon>
        <taxon>Odonata</taxon>
        <taxon>Epiprocta</taxon>
        <taxon>Anisoptera</taxon>
        <taxon>Libelluloidea</taxon>
        <taxon>Libellulidae</taxon>
        <taxon>Ladona</taxon>
    </lineage>
</organism>
<proteinExistence type="predicted"/>
<evidence type="ECO:0000256" key="1">
    <source>
        <dbReference type="SAM" id="MobiDB-lite"/>
    </source>
</evidence>
<evidence type="ECO:0000313" key="4">
    <source>
        <dbReference type="Proteomes" id="UP000792457"/>
    </source>
</evidence>
<name>A0A8K0K3Z2_LADFU</name>
<accession>A0A8K0K3Z2</accession>
<reference evidence="3" key="2">
    <citation type="submission" date="2017-10" db="EMBL/GenBank/DDBJ databases">
        <title>Ladona fulva Genome sequencing and assembly.</title>
        <authorList>
            <person name="Murali S."/>
            <person name="Richards S."/>
            <person name="Bandaranaike D."/>
            <person name="Bellair M."/>
            <person name="Blankenburg K."/>
            <person name="Chao H."/>
            <person name="Dinh H."/>
            <person name="Doddapaneni H."/>
            <person name="Dugan-Rocha S."/>
            <person name="Elkadiri S."/>
            <person name="Gnanaolivu R."/>
            <person name="Hernandez B."/>
            <person name="Skinner E."/>
            <person name="Javaid M."/>
            <person name="Lee S."/>
            <person name="Li M."/>
            <person name="Ming W."/>
            <person name="Munidasa M."/>
            <person name="Muniz J."/>
            <person name="Nguyen L."/>
            <person name="Hughes D."/>
            <person name="Osuji N."/>
            <person name="Pu L.-L."/>
            <person name="Puazo M."/>
            <person name="Qu C."/>
            <person name="Quiroz J."/>
            <person name="Raj R."/>
            <person name="Weissenberger G."/>
            <person name="Xin Y."/>
            <person name="Zou X."/>
            <person name="Han Y."/>
            <person name="Worley K."/>
            <person name="Muzny D."/>
            <person name="Gibbs R."/>
        </authorList>
    </citation>
    <scope>NUCLEOTIDE SEQUENCE</scope>
    <source>
        <strain evidence="3">Sampled in the wild</strain>
    </source>
</reference>
<dbReference type="PROSITE" id="PS50878">
    <property type="entry name" value="RT_POL"/>
    <property type="match status" value="1"/>
</dbReference>
<dbReference type="InterPro" id="IPR043128">
    <property type="entry name" value="Rev_trsase/Diguanyl_cyclase"/>
</dbReference>
<reference evidence="3" key="1">
    <citation type="submission" date="2013-04" db="EMBL/GenBank/DDBJ databases">
        <authorList>
            <person name="Qu J."/>
            <person name="Murali S.C."/>
            <person name="Bandaranaike D."/>
            <person name="Bellair M."/>
            <person name="Blankenburg K."/>
            <person name="Chao H."/>
            <person name="Dinh H."/>
            <person name="Doddapaneni H."/>
            <person name="Downs B."/>
            <person name="Dugan-Rocha S."/>
            <person name="Elkadiri S."/>
            <person name="Gnanaolivu R.D."/>
            <person name="Hernandez B."/>
            <person name="Javaid M."/>
            <person name="Jayaseelan J.C."/>
            <person name="Lee S."/>
            <person name="Li M."/>
            <person name="Ming W."/>
            <person name="Munidasa M."/>
            <person name="Muniz J."/>
            <person name="Nguyen L."/>
            <person name="Ongeri F."/>
            <person name="Osuji N."/>
            <person name="Pu L.-L."/>
            <person name="Puazo M."/>
            <person name="Qu C."/>
            <person name="Quiroz J."/>
            <person name="Raj R."/>
            <person name="Weissenberger G."/>
            <person name="Xin Y."/>
            <person name="Zou X."/>
            <person name="Han Y."/>
            <person name="Richards S."/>
            <person name="Worley K."/>
            <person name="Muzny D."/>
            <person name="Gibbs R."/>
        </authorList>
    </citation>
    <scope>NUCLEOTIDE SEQUENCE</scope>
    <source>
        <strain evidence="3">Sampled in the wild</strain>
    </source>
</reference>
<sequence length="989" mass="111163">MVDTVREEHNVNNRVNSKIRKGRERIEADRKLFAIPEEVLHTRNKKPSIPSPQEEPTEEQMIWLIELGIRMHGDKELIHRIAAEMTNAATALSTTKQRSARQKHQLTEEELIPQEIQSLYQRRKKAAFQKITSIPPLICPISINKITQHFNHQPPPFSKGPAPSIIPAMKVQRIDGEEDLLCKNISAKEVQDRLKRAADSSPGPDGIPYKAWRKIDPTGSILAALFSACLDEEIVLAEWKHSCTILLHKGGEPEDIENWRPIALQPTLGKIFSGILADRIYSWAIKGCRLSFPFQKGFIPGTEGCFEHNFLLGTAMDDARRNGKEIAIAWLDLADAFGSVPHKHIIRTLQDMEMPNSIIRLICNIYEGVTTKIEAKDGTTDPIPISSGVRQGDPLSPLLFNLALEPLLRTALSKGMTAGYQLGKEKLVILAYADDIVLMAKSAGALHQILHSVSTAATWSGLSFKPRKCASLHLDCTKGRRQLLPSSFDIQGRAMRTLKEGESYKYLGAPLGWHVTATPTEAIATLKDEIRAISNSNLAPWQKLDATRTFLLPKLEYPMRISDFPKGALNELEKQLYTAGRSWMWLPQRSSREALHLPPHLGGGGLFPPSVLKDILTVAHGFKMLTCADPLTKGIAWESLRDRLHKKLEGEPRSQQILPSWNTSQAPWRIASELTLEMQHPSGQECGRQLAPSAHTPQHLGNGAIPGRRKAVPLLKKAAEEGWRRALVQKKDQGKVPDAVSLHPASSHFIREGRNTRFCDWRFVHRARLNVLPLNGARHGNQRGDSRCRRCGAWDETLPHVLNHCASHSDGWTRRHNEIQNILINAFPSTHRVQIDRRIPEDESLLRPDILVSEGPQGPYHIIDVTVPFENRRDALGKAREGKISKYMELAERLRVRHRYQVDVFLDALVVGALGSWDPANDRVLQNLRIPDRKIPALRRKMVSIAIKWSRDIYVEHITGDRQYKATPADTGPDGEPLGDPLERHPRTV</sequence>
<dbReference type="Proteomes" id="UP000792457">
    <property type="component" value="Unassembled WGS sequence"/>
</dbReference>
<protein>
    <recommendedName>
        <fullName evidence="2">Reverse transcriptase domain-containing protein</fullName>
    </recommendedName>
</protein>
<gene>
    <name evidence="3" type="ORF">J437_LFUL019369</name>
</gene>
<dbReference type="InterPro" id="IPR000477">
    <property type="entry name" value="RT_dom"/>
</dbReference>
<dbReference type="Gene3D" id="3.30.70.270">
    <property type="match status" value="1"/>
</dbReference>
<dbReference type="EMBL" id="KZ308349">
    <property type="protein sequence ID" value="KAG8227904.1"/>
    <property type="molecule type" value="Genomic_DNA"/>
</dbReference>
<evidence type="ECO:0000259" key="2">
    <source>
        <dbReference type="PROSITE" id="PS50878"/>
    </source>
</evidence>
<dbReference type="PANTHER" id="PTHR19446">
    <property type="entry name" value="REVERSE TRANSCRIPTASES"/>
    <property type="match status" value="1"/>
</dbReference>
<dbReference type="AlphaFoldDB" id="A0A8K0K3Z2"/>
<dbReference type="CDD" id="cd01650">
    <property type="entry name" value="RT_nLTR_like"/>
    <property type="match status" value="1"/>
</dbReference>
<dbReference type="GO" id="GO:0071897">
    <property type="term" value="P:DNA biosynthetic process"/>
    <property type="evidence" value="ECO:0007669"/>
    <property type="project" value="UniProtKB-ARBA"/>
</dbReference>
<feature type="region of interest" description="Disordered" evidence="1">
    <location>
        <begin position="964"/>
        <end position="989"/>
    </location>
</feature>
<keyword evidence="4" id="KW-1185">Reference proteome</keyword>
<evidence type="ECO:0000313" key="3">
    <source>
        <dbReference type="EMBL" id="KAG8227904.1"/>
    </source>
</evidence>
<feature type="domain" description="Reverse transcriptase" evidence="2">
    <location>
        <begin position="228"/>
        <end position="511"/>
    </location>
</feature>
<dbReference type="OrthoDB" id="6629078at2759"/>
<dbReference type="Pfam" id="PF00078">
    <property type="entry name" value="RVT_1"/>
    <property type="match status" value="1"/>
</dbReference>